<feature type="compositionally biased region" description="Gly residues" evidence="1">
    <location>
        <begin position="193"/>
        <end position="205"/>
    </location>
</feature>
<dbReference type="PANTHER" id="PTHR33767">
    <property type="entry name" value="LEUCINE RICH ADAPTOR PROTEIN 1-LIKE"/>
    <property type="match status" value="1"/>
</dbReference>
<dbReference type="InterPro" id="IPR039499">
    <property type="entry name" value="LURA1/LRA25"/>
</dbReference>
<dbReference type="Proteomes" id="UP000515129">
    <property type="component" value="Chromosome 6"/>
</dbReference>
<dbReference type="CTD" id="541468"/>
<feature type="region of interest" description="Disordered" evidence="1">
    <location>
        <begin position="186"/>
        <end position="247"/>
    </location>
</feature>
<dbReference type="AlphaFoldDB" id="A0A6P6PIN2"/>
<feature type="compositionally biased region" description="Polar residues" evidence="1">
    <location>
        <begin position="230"/>
        <end position="243"/>
    </location>
</feature>
<organism evidence="2 3">
    <name type="scientific">Carassius auratus</name>
    <name type="common">Goldfish</name>
    <dbReference type="NCBI Taxonomy" id="7957"/>
    <lineage>
        <taxon>Eukaryota</taxon>
        <taxon>Metazoa</taxon>
        <taxon>Chordata</taxon>
        <taxon>Craniata</taxon>
        <taxon>Vertebrata</taxon>
        <taxon>Euteleostomi</taxon>
        <taxon>Actinopterygii</taxon>
        <taxon>Neopterygii</taxon>
        <taxon>Teleostei</taxon>
        <taxon>Ostariophysi</taxon>
        <taxon>Cypriniformes</taxon>
        <taxon>Cyprinidae</taxon>
        <taxon>Cyprininae</taxon>
        <taxon>Carassius</taxon>
    </lineage>
</organism>
<evidence type="ECO:0000313" key="2">
    <source>
        <dbReference type="Proteomes" id="UP000515129"/>
    </source>
</evidence>
<gene>
    <name evidence="3" type="primary">lurap1</name>
</gene>
<name>A0A6P6PIN2_CARAU</name>
<dbReference type="InterPro" id="IPR037443">
    <property type="entry name" value="LURAP1"/>
</dbReference>
<protein>
    <submittedName>
        <fullName evidence="3">Leucine rich adaptor protein 1 isoform X1</fullName>
    </submittedName>
</protein>
<dbReference type="OrthoDB" id="8911462at2759"/>
<evidence type="ECO:0000256" key="1">
    <source>
        <dbReference type="SAM" id="MobiDB-lite"/>
    </source>
</evidence>
<dbReference type="GO" id="GO:0043123">
    <property type="term" value="P:positive regulation of canonical NF-kappaB signal transduction"/>
    <property type="evidence" value="ECO:0007669"/>
    <property type="project" value="InterPro"/>
</dbReference>
<dbReference type="GO" id="GO:0001819">
    <property type="term" value="P:positive regulation of cytokine production"/>
    <property type="evidence" value="ECO:0007669"/>
    <property type="project" value="TreeGrafter"/>
</dbReference>
<dbReference type="PANTHER" id="PTHR33767:SF2">
    <property type="entry name" value="LEUCINE RICH ADAPTOR PROTEIN 1"/>
    <property type="match status" value="1"/>
</dbReference>
<evidence type="ECO:0000313" key="3">
    <source>
        <dbReference type="RefSeq" id="XP_026120587.1"/>
    </source>
</evidence>
<proteinExistence type="predicted"/>
<dbReference type="RefSeq" id="XP_026120587.1">
    <property type="nucleotide sequence ID" value="XM_026264802.1"/>
</dbReference>
<dbReference type="KEGG" id="caua:113099856"/>
<dbReference type="Pfam" id="PF14854">
    <property type="entry name" value="LURAP"/>
    <property type="match status" value="1"/>
</dbReference>
<keyword evidence="2" id="KW-1185">Reference proteome</keyword>
<accession>A0A6P6PIN2</accession>
<reference evidence="3" key="1">
    <citation type="submission" date="2025-08" db="UniProtKB">
        <authorList>
            <consortium name="RefSeq"/>
        </authorList>
    </citation>
    <scope>IDENTIFICATION</scope>
    <source>
        <strain evidence="3">Wakin</strain>
        <tissue evidence="3">Muscle</tissue>
    </source>
</reference>
<sequence length="314" mass="34891">MLLNDDLQRDSHHAQILFLIMEESNTSESVPELKDLELKVGRKTPEGLLKWMREEHKMISHHQTDNNETETKGLDEKIRKLKMEMAYLRAADVKILNQLLALHEGIEAVKWLLEERGALTSRCSSLTSSQYSLGEGPDTSWRGSWGSLQDPHDKLDNISIGSYLDTLADDLDEYCPSSGTDSIICATPVGTDGSRGTGGGVGSSTGSGTRSQQVKSDATKEEAQVRNKAPSDTSRPYQPSKTNGILDKSVKQVVRPDSPRACLAEKLGKNLSPKMKPYKNGKVELESCKMNGKVQLEYDAHWRWVQSQDDVTFL</sequence>